<dbReference type="Gene3D" id="3.40.50.300">
    <property type="entry name" value="P-loop containing nucleotide triphosphate hydrolases"/>
    <property type="match status" value="1"/>
</dbReference>
<keyword evidence="1" id="KW-0808">Transferase</keyword>
<name>A0A3A4K437_9NOCA</name>
<dbReference type="RefSeq" id="WP_120036978.1">
    <property type="nucleotide sequence ID" value="NZ_QZFU01000006.1"/>
</dbReference>
<evidence type="ECO:0000313" key="2">
    <source>
        <dbReference type="Proteomes" id="UP000266677"/>
    </source>
</evidence>
<keyword evidence="1" id="KW-0418">Kinase</keyword>
<proteinExistence type="predicted"/>
<accession>A0A3A4K437</accession>
<sequence length="156" mass="17758">MPKVLVTGMSGTGKSTVLEKLGENGHRVVDTDTDAWCRWVTEDDGDTDWIWREDAITELLDGHREGKLFVSGCKSNQYKFYKSFDHVVLLSAPEQVMLERIAQRSNNPYGKSKQEREMILEHRALVEPLLRRAATVEIDTSVPVDEVVRQLEQLTA</sequence>
<gene>
    <name evidence="1" type="ORF">D5S18_01020</name>
</gene>
<dbReference type="InterPro" id="IPR027417">
    <property type="entry name" value="P-loop_NTPase"/>
</dbReference>
<dbReference type="OrthoDB" id="5019413at2"/>
<reference evidence="1 2" key="1">
    <citation type="submission" date="2018-09" db="EMBL/GenBank/DDBJ databases">
        <title>YIM PH21274 draft genome.</title>
        <authorList>
            <person name="Miao C."/>
        </authorList>
    </citation>
    <scope>NUCLEOTIDE SEQUENCE [LARGE SCALE GENOMIC DNA]</scope>
    <source>
        <strain evidence="1 2">YIM PH 21724</strain>
    </source>
</reference>
<dbReference type="AlphaFoldDB" id="A0A3A4K437"/>
<dbReference type="SUPFAM" id="SSF52540">
    <property type="entry name" value="P-loop containing nucleoside triphosphate hydrolases"/>
    <property type="match status" value="1"/>
</dbReference>
<dbReference type="EMBL" id="QZFU01000006">
    <property type="protein sequence ID" value="RJO79884.1"/>
    <property type="molecule type" value="Genomic_DNA"/>
</dbReference>
<dbReference type="Pfam" id="PF13238">
    <property type="entry name" value="AAA_18"/>
    <property type="match status" value="1"/>
</dbReference>
<organism evidence="1 2">
    <name type="scientific">Nocardia panacis</name>
    <dbReference type="NCBI Taxonomy" id="2340916"/>
    <lineage>
        <taxon>Bacteria</taxon>
        <taxon>Bacillati</taxon>
        <taxon>Actinomycetota</taxon>
        <taxon>Actinomycetes</taxon>
        <taxon>Mycobacteriales</taxon>
        <taxon>Nocardiaceae</taxon>
        <taxon>Nocardia</taxon>
    </lineage>
</organism>
<dbReference type="Proteomes" id="UP000266677">
    <property type="component" value="Unassembled WGS sequence"/>
</dbReference>
<evidence type="ECO:0000313" key="1">
    <source>
        <dbReference type="EMBL" id="RJO79884.1"/>
    </source>
</evidence>
<keyword evidence="2" id="KW-1185">Reference proteome</keyword>
<comment type="caution">
    <text evidence="1">The sequence shown here is derived from an EMBL/GenBank/DDBJ whole genome shotgun (WGS) entry which is preliminary data.</text>
</comment>
<dbReference type="GO" id="GO:0016301">
    <property type="term" value="F:kinase activity"/>
    <property type="evidence" value="ECO:0007669"/>
    <property type="project" value="UniProtKB-KW"/>
</dbReference>
<protein>
    <submittedName>
        <fullName evidence="1">Shikimate kinase</fullName>
    </submittedName>
</protein>